<dbReference type="AlphaFoldDB" id="A0A914BKV7"/>
<dbReference type="InterPro" id="IPR000867">
    <property type="entry name" value="IGFBP-like"/>
</dbReference>
<keyword evidence="3 6" id="KW-0732">Signal</keyword>
<keyword evidence="4" id="KW-1015">Disulfide bond</keyword>
<feature type="signal peptide" evidence="6">
    <location>
        <begin position="1"/>
        <end position="27"/>
    </location>
</feature>
<sequence>MDLAGITTAICLLTWLVGMIAIAPTEARRNRDKPQERDSRRGDSEGKTGDQRRDEAQKERERGSHRRRHGGSSNREKQRQGREVEQLRCPPCEQLHCNPRKASKLNCKGGIGAGICGCCPRCLKVEDELCGGKWNYLGSCDAGLECVHDDILGVQTDVPRDQRKGICKPIPLERVQPGPALVDPALAISDQGQLEQVSCRPKCTPEFCANDRKAICSAM</sequence>
<dbReference type="InterPro" id="IPR011390">
    <property type="entry name" value="IGFBP_rP_mac25"/>
</dbReference>
<dbReference type="GO" id="GO:0005520">
    <property type="term" value="F:insulin-like growth factor binding"/>
    <property type="evidence" value="ECO:0007669"/>
    <property type="project" value="InterPro"/>
</dbReference>
<dbReference type="GO" id="GO:0001558">
    <property type="term" value="P:regulation of cell growth"/>
    <property type="evidence" value="ECO:0007669"/>
    <property type="project" value="InterPro"/>
</dbReference>
<dbReference type="PANTHER" id="PTHR14186:SF20">
    <property type="entry name" value="CYSTEINE-RICH MOTOR NEURON 1 PROTEIN-LIKE"/>
    <property type="match status" value="1"/>
</dbReference>
<dbReference type="Gene3D" id="4.10.40.20">
    <property type="match status" value="1"/>
</dbReference>
<organism evidence="8 9">
    <name type="scientific">Patiria miniata</name>
    <name type="common">Bat star</name>
    <name type="synonym">Asterina miniata</name>
    <dbReference type="NCBI Taxonomy" id="46514"/>
    <lineage>
        <taxon>Eukaryota</taxon>
        <taxon>Metazoa</taxon>
        <taxon>Echinodermata</taxon>
        <taxon>Eleutherozoa</taxon>
        <taxon>Asterozoa</taxon>
        <taxon>Asteroidea</taxon>
        <taxon>Valvatacea</taxon>
        <taxon>Valvatida</taxon>
        <taxon>Asterinidae</taxon>
        <taxon>Patiria</taxon>
    </lineage>
</organism>
<name>A0A914BKV7_PATMI</name>
<evidence type="ECO:0000256" key="2">
    <source>
        <dbReference type="ARBA" id="ARBA00022525"/>
    </source>
</evidence>
<evidence type="ECO:0000313" key="8">
    <source>
        <dbReference type="EnsemblMetazoa" id="XP_038076102.1"/>
    </source>
</evidence>
<evidence type="ECO:0000256" key="6">
    <source>
        <dbReference type="SAM" id="SignalP"/>
    </source>
</evidence>
<dbReference type="EnsemblMetazoa" id="XM_038220174.1">
    <property type="protein sequence ID" value="XP_038076102.1"/>
    <property type="gene ID" value="LOC119744305"/>
</dbReference>
<evidence type="ECO:0000256" key="1">
    <source>
        <dbReference type="ARBA" id="ARBA00004613"/>
    </source>
</evidence>
<evidence type="ECO:0000256" key="4">
    <source>
        <dbReference type="ARBA" id="ARBA00023157"/>
    </source>
</evidence>
<feature type="domain" description="IGFBP N-terminal" evidence="7">
    <location>
        <begin position="85"/>
        <end position="170"/>
    </location>
</feature>
<evidence type="ECO:0000313" key="9">
    <source>
        <dbReference type="Proteomes" id="UP000887568"/>
    </source>
</evidence>
<dbReference type="Proteomes" id="UP000887568">
    <property type="component" value="Unplaced"/>
</dbReference>
<feature type="region of interest" description="Disordered" evidence="5">
    <location>
        <begin position="27"/>
        <end position="83"/>
    </location>
</feature>
<dbReference type="RefSeq" id="XP_038076102.1">
    <property type="nucleotide sequence ID" value="XM_038220174.1"/>
</dbReference>
<dbReference type="PANTHER" id="PTHR14186">
    <property type="entry name" value="INSULIN-LIKE GROWTH FACTOR BINDING PROTEIN-RELATED"/>
    <property type="match status" value="1"/>
</dbReference>
<keyword evidence="2" id="KW-0964">Secreted</keyword>
<feature type="compositionally biased region" description="Basic and acidic residues" evidence="5">
    <location>
        <begin position="74"/>
        <end position="83"/>
    </location>
</feature>
<protein>
    <recommendedName>
        <fullName evidence="7">IGFBP N-terminal domain-containing protein</fullName>
    </recommendedName>
</protein>
<feature type="compositionally biased region" description="Basic and acidic residues" evidence="5">
    <location>
        <begin position="27"/>
        <end position="62"/>
    </location>
</feature>
<keyword evidence="9" id="KW-1185">Reference proteome</keyword>
<proteinExistence type="predicted"/>
<dbReference type="GO" id="GO:0009966">
    <property type="term" value="P:regulation of signal transduction"/>
    <property type="evidence" value="ECO:0007669"/>
    <property type="project" value="TreeGrafter"/>
</dbReference>
<dbReference type="GeneID" id="119744305"/>
<accession>A0A914BKV7</accession>
<dbReference type="GO" id="GO:0005576">
    <property type="term" value="C:extracellular region"/>
    <property type="evidence" value="ECO:0007669"/>
    <property type="project" value="UniProtKB-SubCell"/>
</dbReference>
<evidence type="ECO:0000256" key="3">
    <source>
        <dbReference type="ARBA" id="ARBA00022729"/>
    </source>
</evidence>
<dbReference type="SUPFAM" id="SSF57184">
    <property type="entry name" value="Growth factor receptor domain"/>
    <property type="match status" value="1"/>
</dbReference>
<reference evidence="8" key="1">
    <citation type="submission" date="2022-11" db="UniProtKB">
        <authorList>
            <consortium name="EnsemblMetazoa"/>
        </authorList>
    </citation>
    <scope>IDENTIFICATION</scope>
</reference>
<dbReference type="PROSITE" id="PS51323">
    <property type="entry name" value="IGFBP_N_2"/>
    <property type="match status" value="1"/>
</dbReference>
<dbReference type="SMART" id="SM00121">
    <property type="entry name" value="IB"/>
    <property type="match status" value="1"/>
</dbReference>
<dbReference type="OrthoDB" id="5976811at2759"/>
<comment type="subcellular location">
    <subcellularLocation>
        <location evidence="1">Secreted</location>
    </subcellularLocation>
</comment>
<feature type="chain" id="PRO_5036872062" description="IGFBP N-terminal domain-containing protein" evidence="6">
    <location>
        <begin position="28"/>
        <end position="219"/>
    </location>
</feature>
<dbReference type="InterPro" id="IPR009030">
    <property type="entry name" value="Growth_fac_rcpt_cys_sf"/>
</dbReference>
<evidence type="ECO:0000259" key="7">
    <source>
        <dbReference type="PROSITE" id="PS51323"/>
    </source>
</evidence>
<evidence type="ECO:0000256" key="5">
    <source>
        <dbReference type="SAM" id="MobiDB-lite"/>
    </source>
</evidence>